<dbReference type="GO" id="GO:0046686">
    <property type="term" value="P:response to cadmium ion"/>
    <property type="evidence" value="ECO:0007669"/>
    <property type="project" value="TreeGrafter"/>
</dbReference>
<accession>A0A4D7B5J2</accession>
<dbReference type="InterPro" id="IPR011991">
    <property type="entry name" value="ArsR-like_HTH"/>
</dbReference>
<dbReference type="CDD" id="cd00090">
    <property type="entry name" value="HTH_ARSR"/>
    <property type="match status" value="1"/>
</dbReference>
<reference evidence="2 3" key="1">
    <citation type="submission" date="2019-04" db="EMBL/GenBank/DDBJ databases">
        <title>Phreatobacter aquaticus sp. nov.</title>
        <authorList>
            <person name="Choi A."/>
        </authorList>
    </citation>
    <scope>NUCLEOTIDE SEQUENCE [LARGE SCALE GENOMIC DNA]</scope>
    <source>
        <strain evidence="2 3">KCTC 52518</strain>
    </source>
</reference>
<dbReference type="InterPro" id="IPR052543">
    <property type="entry name" value="HTH_Metal-responsive_Reg"/>
</dbReference>
<proteinExistence type="predicted"/>
<dbReference type="AlphaFoldDB" id="A0A4D7B5J2"/>
<evidence type="ECO:0000259" key="1">
    <source>
        <dbReference type="PROSITE" id="PS50987"/>
    </source>
</evidence>
<dbReference type="GO" id="GO:0032791">
    <property type="term" value="F:lead ion binding"/>
    <property type="evidence" value="ECO:0007669"/>
    <property type="project" value="TreeGrafter"/>
</dbReference>
<evidence type="ECO:0000313" key="2">
    <source>
        <dbReference type="EMBL" id="QCI69129.1"/>
    </source>
</evidence>
<dbReference type="PROSITE" id="PS50987">
    <property type="entry name" value="HTH_ARSR_2"/>
    <property type="match status" value="1"/>
</dbReference>
<protein>
    <submittedName>
        <fullName evidence="2">Winged helix-turn-helix transcriptional regulator</fullName>
    </submittedName>
</protein>
<dbReference type="GO" id="GO:0003677">
    <property type="term" value="F:DNA binding"/>
    <property type="evidence" value="ECO:0007669"/>
    <property type="project" value="TreeGrafter"/>
</dbReference>
<dbReference type="GO" id="GO:0097063">
    <property type="term" value="F:cadmium ion sensor activity"/>
    <property type="evidence" value="ECO:0007669"/>
    <property type="project" value="TreeGrafter"/>
</dbReference>
<sequence length="239" mass="25681">MKDGPSISEVAALIGDPARANMLAALMSGRALTASELAHEAGITAQTASGHLGKLREAGLLLVAAQGRHRYFQLSGADIALVLEGLMGIAARTGRLRTRTGPRDPAMRKARVCYDHIAGEWAVRLFDAFIANGRLADRDGQLAVTSIGKALFTAEGIDFDRMATSRRPVCRSCLDWSERRPHLSGALGKALLDLMLAKNWVRRTAESRGLDITPPGHRMFLSWIGDSEEARPTVVGQGG</sequence>
<dbReference type="SUPFAM" id="SSF46785">
    <property type="entry name" value="Winged helix' DNA-binding domain"/>
    <property type="match status" value="1"/>
</dbReference>
<dbReference type="Pfam" id="PF12840">
    <property type="entry name" value="HTH_20"/>
    <property type="match status" value="1"/>
</dbReference>
<feature type="domain" description="HTH arsR-type" evidence="1">
    <location>
        <begin position="1"/>
        <end position="94"/>
    </location>
</feature>
<dbReference type="OrthoDB" id="9797716at2"/>
<gene>
    <name evidence="2" type="ORF">E8M01_09565</name>
</gene>
<dbReference type="PANTHER" id="PTHR39168">
    <property type="entry name" value="TRANSCRIPTIONAL REGULATOR-RELATED"/>
    <property type="match status" value="1"/>
</dbReference>
<dbReference type="KEGG" id="pstg:E8M01_09565"/>
<dbReference type="Proteomes" id="UP000298781">
    <property type="component" value="Chromosome"/>
</dbReference>
<dbReference type="EMBL" id="CP039690">
    <property type="protein sequence ID" value="QCI69129.1"/>
    <property type="molecule type" value="Genomic_DNA"/>
</dbReference>
<name>A0A4D7B5J2_9HYPH</name>
<dbReference type="PANTHER" id="PTHR39168:SF1">
    <property type="entry name" value="TRANSCRIPTIONAL REGULATORY PROTEIN"/>
    <property type="match status" value="1"/>
</dbReference>
<dbReference type="InterPro" id="IPR036388">
    <property type="entry name" value="WH-like_DNA-bd_sf"/>
</dbReference>
<evidence type="ECO:0000313" key="3">
    <source>
        <dbReference type="Proteomes" id="UP000298781"/>
    </source>
</evidence>
<dbReference type="GO" id="GO:0010288">
    <property type="term" value="P:response to lead ion"/>
    <property type="evidence" value="ECO:0007669"/>
    <property type="project" value="TreeGrafter"/>
</dbReference>
<dbReference type="RefSeq" id="WP_136964536.1">
    <property type="nucleotide sequence ID" value="NZ_CP039690.1"/>
</dbReference>
<keyword evidence="3" id="KW-1185">Reference proteome</keyword>
<dbReference type="GO" id="GO:0003700">
    <property type="term" value="F:DNA-binding transcription factor activity"/>
    <property type="evidence" value="ECO:0007669"/>
    <property type="project" value="InterPro"/>
</dbReference>
<dbReference type="InterPro" id="IPR036390">
    <property type="entry name" value="WH_DNA-bd_sf"/>
</dbReference>
<dbReference type="Gene3D" id="1.10.10.10">
    <property type="entry name" value="Winged helix-like DNA-binding domain superfamily/Winged helix DNA-binding domain"/>
    <property type="match status" value="1"/>
</dbReference>
<dbReference type="SMART" id="SM00418">
    <property type="entry name" value="HTH_ARSR"/>
    <property type="match status" value="1"/>
</dbReference>
<organism evidence="2 3">
    <name type="scientific">Phreatobacter stygius</name>
    <dbReference type="NCBI Taxonomy" id="1940610"/>
    <lineage>
        <taxon>Bacteria</taxon>
        <taxon>Pseudomonadati</taxon>
        <taxon>Pseudomonadota</taxon>
        <taxon>Alphaproteobacteria</taxon>
        <taxon>Hyphomicrobiales</taxon>
        <taxon>Phreatobacteraceae</taxon>
        <taxon>Phreatobacter</taxon>
    </lineage>
</organism>
<dbReference type="InterPro" id="IPR001845">
    <property type="entry name" value="HTH_ArsR_DNA-bd_dom"/>
</dbReference>